<dbReference type="CDD" id="cd13970">
    <property type="entry name" value="ABC1_ADCK3"/>
    <property type="match status" value="1"/>
</dbReference>
<evidence type="ECO:0000256" key="5">
    <source>
        <dbReference type="SAM" id="Phobius"/>
    </source>
</evidence>
<dbReference type="PANTHER" id="PTHR43851:SF3">
    <property type="entry name" value="COENZYME Q8"/>
    <property type="match status" value="1"/>
</dbReference>
<keyword evidence="4" id="KW-0067">ATP-binding</keyword>
<dbReference type="RefSeq" id="WP_345337849.1">
    <property type="nucleotide sequence ID" value="NZ_BAABLI010000004.1"/>
</dbReference>
<evidence type="ECO:0000313" key="7">
    <source>
        <dbReference type="EMBL" id="MFD2095083.1"/>
    </source>
</evidence>
<keyword evidence="5" id="KW-1133">Transmembrane helix</keyword>
<keyword evidence="2 7" id="KW-0808">Transferase</keyword>
<keyword evidence="8" id="KW-1185">Reference proteome</keyword>
<name>A0ABW4XLD4_9GAMM</name>
<sequence length="437" mass="48401">MAVKKSKPIPTSRLSRLKKFGGLVGGVAAQMAFDGAAQLISGRRPSIDDLLLTPKNMLQLADKLAHLRGAAMKLGQMMSMDMGELLPEELAEILAVLRDSANPMTPLQLEWMLIENWGDDWRQRVADFENGPFAAASIGQVHKATAKDGTPLAVKIQYPGIIQAIDSDIDNLGALLKLTKLVPPQIKLDALLAEVKSQLNSEADYRKEAAFLQSYRQRVGHMPAITIPDAIDKLSNERILTMTYVEGIGLDKTLAFEQAIRDRLGQTLVELLVAELFEFRLLQSDPNLANYLYDPKQDKLVLLDFGATRPIPQNISDAYRQLIVFVAKGEWANAFEIAVNLGFFQRNSSRQVQDIFKHMCAIAAEPLLFAGAYDFGQADIAKRIQSLSQSLIPHRHTLGEPPADALFIHRKVGGLYLLLSKLRAKVNINELVAPFLK</sequence>
<dbReference type="GO" id="GO:0016301">
    <property type="term" value="F:kinase activity"/>
    <property type="evidence" value="ECO:0007669"/>
    <property type="project" value="UniProtKB-KW"/>
</dbReference>
<evidence type="ECO:0000259" key="6">
    <source>
        <dbReference type="Pfam" id="PF03109"/>
    </source>
</evidence>
<dbReference type="InterPro" id="IPR004147">
    <property type="entry name" value="ABC1_dom"/>
</dbReference>
<keyword evidence="3" id="KW-0547">Nucleotide-binding</keyword>
<gene>
    <name evidence="7" type="ORF">ACFSJ3_03740</name>
</gene>
<comment type="similarity">
    <text evidence="1">Belongs to the protein kinase superfamily. ADCK protein kinase family.</text>
</comment>
<protein>
    <submittedName>
        <fullName evidence="7">ABC1 kinase family protein</fullName>
        <ecNumber evidence="7">2.7.-.-</ecNumber>
    </submittedName>
</protein>
<dbReference type="InterPro" id="IPR034646">
    <property type="entry name" value="ADCK3_dom"/>
</dbReference>
<keyword evidence="7" id="KW-0418">Kinase</keyword>
<comment type="caution">
    <text evidence="7">The sequence shown here is derived from an EMBL/GenBank/DDBJ whole genome shotgun (WGS) entry which is preliminary data.</text>
</comment>
<proteinExistence type="inferred from homology"/>
<dbReference type="Proteomes" id="UP001597380">
    <property type="component" value="Unassembled WGS sequence"/>
</dbReference>
<evidence type="ECO:0000256" key="3">
    <source>
        <dbReference type="ARBA" id="ARBA00022741"/>
    </source>
</evidence>
<evidence type="ECO:0000313" key="8">
    <source>
        <dbReference type="Proteomes" id="UP001597380"/>
    </source>
</evidence>
<evidence type="ECO:0000256" key="2">
    <source>
        <dbReference type="ARBA" id="ARBA00022679"/>
    </source>
</evidence>
<dbReference type="PANTHER" id="PTHR43851">
    <property type="match status" value="1"/>
</dbReference>
<evidence type="ECO:0000256" key="1">
    <source>
        <dbReference type="ARBA" id="ARBA00009670"/>
    </source>
</evidence>
<dbReference type="InterPro" id="IPR011009">
    <property type="entry name" value="Kinase-like_dom_sf"/>
</dbReference>
<keyword evidence="5" id="KW-0812">Transmembrane</keyword>
<organism evidence="7 8">
    <name type="scientific">Corallincola platygyrae</name>
    <dbReference type="NCBI Taxonomy" id="1193278"/>
    <lineage>
        <taxon>Bacteria</taxon>
        <taxon>Pseudomonadati</taxon>
        <taxon>Pseudomonadota</taxon>
        <taxon>Gammaproteobacteria</taxon>
        <taxon>Alteromonadales</taxon>
        <taxon>Psychromonadaceae</taxon>
        <taxon>Corallincola</taxon>
    </lineage>
</organism>
<feature type="transmembrane region" description="Helical" evidence="5">
    <location>
        <begin position="20"/>
        <end position="40"/>
    </location>
</feature>
<dbReference type="Pfam" id="PF03109">
    <property type="entry name" value="ABC1"/>
    <property type="match status" value="1"/>
</dbReference>
<accession>A0ABW4XLD4</accession>
<dbReference type="EC" id="2.7.-.-" evidence="7"/>
<dbReference type="InterPro" id="IPR051409">
    <property type="entry name" value="Atypical_kinase_ADCK"/>
</dbReference>
<keyword evidence="5" id="KW-0472">Membrane</keyword>
<dbReference type="SUPFAM" id="SSF56112">
    <property type="entry name" value="Protein kinase-like (PK-like)"/>
    <property type="match status" value="1"/>
</dbReference>
<dbReference type="EMBL" id="JBHUHT010000007">
    <property type="protein sequence ID" value="MFD2095083.1"/>
    <property type="molecule type" value="Genomic_DNA"/>
</dbReference>
<feature type="domain" description="ABC1 atypical kinase-like" evidence="6">
    <location>
        <begin position="97"/>
        <end position="335"/>
    </location>
</feature>
<reference evidence="8" key="1">
    <citation type="journal article" date="2019" name="Int. J. Syst. Evol. Microbiol.">
        <title>The Global Catalogue of Microorganisms (GCM) 10K type strain sequencing project: providing services to taxonomists for standard genome sequencing and annotation.</title>
        <authorList>
            <consortium name="The Broad Institute Genomics Platform"/>
            <consortium name="The Broad Institute Genome Sequencing Center for Infectious Disease"/>
            <person name="Wu L."/>
            <person name="Ma J."/>
        </authorList>
    </citation>
    <scope>NUCLEOTIDE SEQUENCE [LARGE SCALE GENOMIC DNA]</scope>
    <source>
        <strain evidence="8">CGMCC 1.10992</strain>
    </source>
</reference>
<evidence type="ECO:0000256" key="4">
    <source>
        <dbReference type="ARBA" id="ARBA00022840"/>
    </source>
</evidence>